<dbReference type="EMBL" id="JANPWB010000002">
    <property type="protein sequence ID" value="KAJ1206178.1"/>
    <property type="molecule type" value="Genomic_DNA"/>
</dbReference>
<organism evidence="1 2">
    <name type="scientific">Pleurodeles waltl</name>
    <name type="common">Iberian ribbed newt</name>
    <dbReference type="NCBI Taxonomy" id="8319"/>
    <lineage>
        <taxon>Eukaryota</taxon>
        <taxon>Metazoa</taxon>
        <taxon>Chordata</taxon>
        <taxon>Craniata</taxon>
        <taxon>Vertebrata</taxon>
        <taxon>Euteleostomi</taxon>
        <taxon>Amphibia</taxon>
        <taxon>Batrachia</taxon>
        <taxon>Caudata</taxon>
        <taxon>Salamandroidea</taxon>
        <taxon>Salamandridae</taxon>
        <taxon>Pleurodelinae</taxon>
        <taxon>Pleurodeles</taxon>
    </lineage>
</organism>
<accession>A0AAV7VWW2</accession>
<keyword evidence="2" id="KW-1185">Reference proteome</keyword>
<gene>
    <name evidence="1" type="ORF">NDU88_001587</name>
</gene>
<evidence type="ECO:0000313" key="2">
    <source>
        <dbReference type="Proteomes" id="UP001066276"/>
    </source>
</evidence>
<comment type="caution">
    <text evidence="1">The sequence shown here is derived from an EMBL/GenBank/DDBJ whole genome shotgun (WGS) entry which is preliminary data.</text>
</comment>
<sequence>MQGDRYEKNKSLEAAKPDDDLLTSLIAHSVYVRKPRGTRWLQNGVFNLTTSRATGCSHSRAFYVAVKLNLACACVLLLMEGCGRHLRGAAALLYRYAALLSSNYKKRAA</sequence>
<name>A0AAV7VWW2_PLEWA</name>
<proteinExistence type="predicted"/>
<dbReference type="Proteomes" id="UP001066276">
    <property type="component" value="Chromosome 1_2"/>
</dbReference>
<reference evidence="1" key="1">
    <citation type="journal article" date="2022" name="bioRxiv">
        <title>Sequencing and chromosome-scale assembly of the giantPleurodeles waltlgenome.</title>
        <authorList>
            <person name="Brown T."/>
            <person name="Elewa A."/>
            <person name="Iarovenko S."/>
            <person name="Subramanian E."/>
            <person name="Araus A.J."/>
            <person name="Petzold A."/>
            <person name="Susuki M."/>
            <person name="Suzuki K.-i.T."/>
            <person name="Hayashi T."/>
            <person name="Toyoda A."/>
            <person name="Oliveira C."/>
            <person name="Osipova E."/>
            <person name="Leigh N.D."/>
            <person name="Simon A."/>
            <person name="Yun M.H."/>
        </authorList>
    </citation>
    <scope>NUCLEOTIDE SEQUENCE</scope>
    <source>
        <strain evidence="1">20211129_DDA</strain>
        <tissue evidence="1">Liver</tissue>
    </source>
</reference>
<dbReference type="AlphaFoldDB" id="A0AAV7VWW2"/>
<protein>
    <submittedName>
        <fullName evidence="1">Uncharacterized protein</fullName>
    </submittedName>
</protein>
<evidence type="ECO:0000313" key="1">
    <source>
        <dbReference type="EMBL" id="KAJ1206178.1"/>
    </source>
</evidence>